<dbReference type="EMBL" id="RCMI01000371">
    <property type="protein sequence ID" value="KAG2914546.1"/>
    <property type="molecule type" value="Genomic_DNA"/>
</dbReference>
<protein>
    <submittedName>
        <fullName evidence="2">Uncharacterized protein</fullName>
    </submittedName>
</protein>
<proteinExistence type="predicted"/>
<comment type="caution">
    <text evidence="2">The sequence shown here is derived from an EMBL/GenBank/DDBJ whole genome shotgun (WGS) entry which is preliminary data.</text>
</comment>
<gene>
    <name evidence="2" type="ORF">PC113_g11124</name>
    <name evidence="3" type="ORF">PC115_g11662</name>
</gene>
<feature type="compositionally biased region" description="Basic and acidic residues" evidence="1">
    <location>
        <begin position="35"/>
        <end position="45"/>
    </location>
</feature>
<organism evidence="2 4">
    <name type="scientific">Phytophthora cactorum</name>
    <dbReference type="NCBI Taxonomy" id="29920"/>
    <lineage>
        <taxon>Eukaryota</taxon>
        <taxon>Sar</taxon>
        <taxon>Stramenopiles</taxon>
        <taxon>Oomycota</taxon>
        <taxon>Peronosporomycetes</taxon>
        <taxon>Peronosporales</taxon>
        <taxon>Peronosporaceae</taxon>
        <taxon>Phytophthora</taxon>
    </lineage>
</organism>
<reference evidence="2" key="1">
    <citation type="submission" date="2018-10" db="EMBL/GenBank/DDBJ databases">
        <title>Effector identification in a new, highly contiguous assembly of the strawberry crown rot pathogen Phytophthora cactorum.</title>
        <authorList>
            <person name="Armitage A.D."/>
            <person name="Nellist C.F."/>
            <person name="Bates H."/>
            <person name="Vickerstaff R.J."/>
            <person name="Harrison R.J."/>
        </authorList>
    </citation>
    <scope>NUCLEOTIDE SEQUENCE</scope>
    <source>
        <strain evidence="2">15-7</strain>
        <strain evidence="3">4032</strain>
    </source>
</reference>
<accession>A0A8T0Z3Y5</accession>
<feature type="region of interest" description="Disordered" evidence="1">
    <location>
        <begin position="24"/>
        <end position="86"/>
    </location>
</feature>
<dbReference type="AlphaFoldDB" id="A0A8T0Z3Y5"/>
<dbReference type="EMBL" id="RCMG01000310">
    <property type="protein sequence ID" value="KAG2856944.1"/>
    <property type="molecule type" value="Genomic_DNA"/>
</dbReference>
<evidence type="ECO:0000313" key="4">
    <source>
        <dbReference type="Proteomes" id="UP000735874"/>
    </source>
</evidence>
<evidence type="ECO:0000313" key="2">
    <source>
        <dbReference type="EMBL" id="KAG2856944.1"/>
    </source>
</evidence>
<evidence type="ECO:0000313" key="3">
    <source>
        <dbReference type="EMBL" id="KAG2914546.1"/>
    </source>
</evidence>
<dbReference type="Proteomes" id="UP000735874">
    <property type="component" value="Unassembled WGS sequence"/>
</dbReference>
<sequence>MGTTKKKPRRAKAAGRALKAFATRQTTSGGKHVKAKPDSIDETERQFATTRAARHAETKKRNTAAQEIGEHIKRRKTGSQVGPIDTNHFDADRDAFFASIDEPLYRAGICC</sequence>
<name>A0A8T0Z3Y5_9STRA</name>
<evidence type="ECO:0000256" key="1">
    <source>
        <dbReference type="SAM" id="MobiDB-lite"/>
    </source>
</evidence>
<dbReference type="Proteomes" id="UP000774804">
    <property type="component" value="Unassembled WGS sequence"/>
</dbReference>